<evidence type="ECO:0000313" key="7">
    <source>
        <dbReference type="Proteomes" id="UP000000709"/>
    </source>
</evidence>
<dbReference type="eggNOG" id="KOG3881">
    <property type="taxonomic scope" value="Eukaryota"/>
</dbReference>
<dbReference type="FunCoup" id="G3AL94">
    <property type="interactions" value="655"/>
</dbReference>
<dbReference type="InterPro" id="IPR036322">
    <property type="entry name" value="WD40_repeat_dom_sf"/>
</dbReference>
<keyword evidence="7" id="KW-1185">Reference proteome</keyword>
<dbReference type="Gene3D" id="2.130.10.10">
    <property type="entry name" value="YVTN repeat-like/Quinoprotein amine dehydrogenase"/>
    <property type="match status" value="1"/>
</dbReference>
<dbReference type="KEGG" id="spaa:SPAPADRAFT_135818"/>
<comment type="function">
    <text evidence="1">Involved in the biogenesis of the 60S ribosomal subunit.</text>
</comment>
<gene>
    <name evidence="6" type="ORF">SPAPADRAFT_135818</name>
</gene>
<evidence type="ECO:0000256" key="5">
    <source>
        <dbReference type="SAM" id="MobiDB-lite"/>
    </source>
</evidence>
<dbReference type="SUPFAM" id="SSF50978">
    <property type="entry name" value="WD40 repeat-like"/>
    <property type="match status" value="1"/>
</dbReference>
<dbReference type="OrthoDB" id="18388at2759"/>
<feature type="compositionally biased region" description="Acidic residues" evidence="5">
    <location>
        <begin position="413"/>
        <end position="426"/>
    </location>
</feature>
<evidence type="ECO:0000256" key="1">
    <source>
        <dbReference type="ARBA" id="ARBA00002889"/>
    </source>
</evidence>
<reference evidence="6 7" key="1">
    <citation type="journal article" date="2011" name="Proc. Natl. Acad. Sci. U.S.A.">
        <title>Comparative genomics of xylose-fermenting fungi for enhanced biofuel production.</title>
        <authorList>
            <person name="Wohlbach D.J."/>
            <person name="Kuo A."/>
            <person name="Sato T.K."/>
            <person name="Potts K.M."/>
            <person name="Salamov A.A."/>
            <person name="LaButti K.M."/>
            <person name="Sun H."/>
            <person name="Clum A."/>
            <person name="Pangilinan J.L."/>
            <person name="Lindquist E.A."/>
            <person name="Lucas S."/>
            <person name="Lapidus A."/>
            <person name="Jin M."/>
            <person name="Gunawan C."/>
            <person name="Balan V."/>
            <person name="Dale B.E."/>
            <person name="Jeffries T.W."/>
            <person name="Zinkel R."/>
            <person name="Barry K.W."/>
            <person name="Grigoriev I.V."/>
            <person name="Gasch A.P."/>
        </authorList>
    </citation>
    <scope>NUCLEOTIDE SEQUENCE [LARGE SCALE GENOMIC DNA]</scope>
    <source>
        <strain evidence="7">NRRL Y-27907 / 11-Y1</strain>
    </source>
</reference>
<dbReference type="OMA" id="IWEAKNV"/>
<accession>G3AL94</accession>
<dbReference type="STRING" id="619300.G3AL94"/>
<dbReference type="InterPro" id="IPR037379">
    <property type="entry name" value="WDR74/Nsa1"/>
</dbReference>
<dbReference type="GO" id="GO:0005730">
    <property type="term" value="C:nucleolus"/>
    <property type="evidence" value="ECO:0007669"/>
    <property type="project" value="InterPro"/>
</dbReference>
<organism evidence="7">
    <name type="scientific">Spathaspora passalidarum (strain NRRL Y-27907 / 11-Y1)</name>
    <dbReference type="NCBI Taxonomy" id="619300"/>
    <lineage>
        <taxon>Eukaryota</taxon>
        <taxon>Fungi</taxon>
        <taxon>Dikarya</taxon>
        <taxon>Ascomycota</taxon>
        <taxon>Saccharomycotina</taxon>
        <taxon>Pichiomycetes</taxon>
        <taxon>Debaryomycetaceae</taxon>
        <taxon>Spathaspora</taxon>
    </lineage>
</organism>
<dbReference type="InParanoid" id="G3AL94"/>
<dbReference type="PANTHER" id="PTHR16038">
    <property type="entry name" value="NOP SEVEN ASSOCIATED PROTEIN 1"/>
    <property type="match status" value="1"/>
</dbReference>
<dbReference type="CDD" id="cd22858">
    <property type="entry name" value="Nsa1"/>
    <property type="match status" value="1"/>
</dbReference>
<dbReference type="InterPro" id="IPR015943">
    <property type="entry name" value="WD40/YVTN_repeat-like_dom_sf"/>
</dbReference>
<dbReference type="GeneID" id="18869922"/>
<dbReference type="PANTHER" id="PTHR16038:SF4">
    <property type="entry name" value="WD REPEAT-CONTAINING PROTEIN 74"/>
    <property type="match status" value="1"/>
</dbReference>
<evidence type="ECO:0000256" key="4">
    <source>
        <dbReference type="ARBA" id="ARBA00014234"/>
    </source>
</evidence>
<name>G3AL94_SPAPN</name>
<protein>
    <recommendedName>
        <fullName evidence="4">Ribosome biogenesis protein NSA1</fullName>
    </recommendedName>
</protein>
<dbReference type="AlphaFoldDB" id="G3AL94"/>
<dbReference type="RefSeq" id="XP_007374653.1">
    <property type="nucleotide sequence ID" value="XM_007374591.1"/>
</dbReference>
<dbReference type="EMBL" id="GL996501">
    <property type="protein sequence ID" value="EGW33138.1"/>
    <property type="molecule type" value="Genomic_DNA"/>
</dbReference>
<comment type="similarity">
    <text evidence="2">Belongs to the NSA1 family.</text>
</comment>
<dbReference type="GO" id="GO:0030687">
    <property type="term" value="C:preribosome, large subunit precursor"/>
    <property type="evidence" value="ECO:0007669"/>
    <property type="project" value="TreeGrafter"/>
</dbReference>
<feature type="region of interest" description="Disordered" evidence="5">
    <location>
        <begin position="393"/>
        <end position="437"/>
    </location>
</feature>
<dbReference type="Proteomes" id="UP000000709">
    <property type="component" value="Unassembled WGS sequence"/>
</dbReference>
<feature type="region of interest" description="Disordered" evidence="5">
    <location>
        <begin position="77"/>
        <end position="98"/>
    </location>
</feature>
<evidence type="ECO:0000313" key="6">
    <source>
        <dbReference type="EMBL" id="EGW33138.1"/>
    </source>
</evidence>
<dbReference type="HOGENOM" id="CLU_033769_4_0_1"/>
<evidence type="ECO:0000256" key="3">
    <source>
        <dbReference type="ARBA" id="ARBA00011187"/>
    </source>
</evidence>
<proteinExistence type="inferred from homology"/>
<evidence type="ECO:0000256" key="2">
    <source>
        <dbReference type="ARBA" id="ARBA00007861"/>
    </source>
</evidence>
<dbReference type="GO" id="GO:0042273">
    <property type="term" value="P:ribosomal large subunit biogenesis"/>
    <property type="evidence" value="ECO:0007669"/>
    <property type="project" value="InterPro"/>
</dbReference>
<comment type="subunit">
    <text evidence="3">Component of the pre-66S ribosomal particle.</text>
</comment>
<sequence length="437" mass="49542">MKFLVSADDTGAVKEVICGRGTDTSKQSAPQPKSIKNFCREPNATRKTRVVKLEKYNYQYAIGVRIGGSVCIYEIEDEEEESKEDNKEKKEGEEEEDDNYKLVHEFKLPNVETDKPVALIKVEILESVIVAYESGKVFLIHVNEKFDFEPLQLALPSTKPISAFAMNPTKENIFAFGGEENDLQIIKLFETGVNHTIFKKKDYANAFVPSVIYRAKNVKNDHLDLRVPVWITQIIFWQDLDKGYKVITSTRYGQVRVYDTTHGRRPVGDYQLCDQPIVTMTMTEDEQDPEIIVTTTHGLVAKHSLYQVHDRAFKSNSASAGEIIKPVLQLRGKYSQGGNTGAILAAEACEDIFATAGLDRYLRVFDLASRDLLAKVYLGVEVSSLVVLDTEDDDIEEVTTEETKQVKKRTRDVEEDSEEEEEELWDQLESSSKKSKQ</sequence>